<dbReference type="Gene3D" id="3.40.50.2000">
    <property type="entry name" value="Glycogen Phosphorylase B"/>
    <property type="match status" value="2"/>
</dbReference>
<dbReference type="InterPro" id="IPR001296">
    <property type="entry name" value="Glyco_trans_1"/>
</dbReference>
<reference evidence="4" key="1">
    <citation type="journal article" date="2020" name="mSystems">
        <title>Genome- and Community-Level Interaction Insights into Carbon Utilization and Element Cycling Functions of Hydrothermarchaeota in Hydrothermal Sediment.</title>
        <authorList>
            <person name="Zhou Z."/>
            <person name="Liu Y."/>
            <person name="Xu W."/>
            <person name="Pan J."/>
            <person name="Luo Z.H."/>
            <person name="Li M."/>
        </authorList>
    </citation>
    <scope>NUCLEOTIDE SEQUENCE [LARGE SCALE GENOMIC DNA]</scope>
    <source>
        <strain evidence="4">SpSt-289</strain>
    </source>
</reference>
<sequence>MRFSVLYDIGPAVHQGAGLARYAEQLAVHLRDAHGDVVDLQLFYNAHSGHRLPASLRGAPVHTLPLGQLAWRLSVLASQIVRQPYTPLARLVEANSMLYHATEHLLPRLCTPTVLTVHDLIFERHPEHHTRRNVWFLKVGMRLFTRAADAIIAVSEHTRRDLINLYAIPADKIHVVYEGVDPRFRPASEAEIARVRTHYRIVRPYLLMVGTLEPRKNHAAALQALARLKAEGHPHMLVIVGGSGWLFEPVHRLVEDLGLQKDVMFTGYVPAADLPPLYSGAACVLLPSLYEGFGFPVLEAMACAAPVVCSNVSSLPEVTGDAALLVPPTDVDALVAALRLVLSQLALADALRRCGPLQAARFRWDRCAAETVEVYRTLIATSE</sequence>
<dbReference type="FunFam" id="3.40.50.2000:FF:000119">
    <property type="entry name" value="Glycosyl transferase group 1"/>
    <property type="match status" value="1"/>
</dbReference>
<gene>
    <name evidence="4" type="ORF">ENQ20_14360</name>
</gene>
<evidence type="ECO:0000259" key="3">
    <source>
        <dbReference type="Pfam" id="PF13439"/>
    </source>
</evidence>
<feature type="domain" description="Glycosyltransferase subfamily 4-like N-terminal" evidence="3">
    <location>
        <begin position="18"/>
        <end position="183"/>
    </location>
</feature>
<proteinExistence type="predicted"/>
<dbReference type="CDD" id="cd03809">
    <property type="entry name" value="GT4_MtfB-like"/>
    <property type="match status" value="1"/>
</dbReference>
<evidence type="ECO:0000256" key="1">
    <source>
        <dbReference type="ARBA" id="ARBA00022679"/>
    </source>
</evidence>
<dbReference type="InterPro" id="IPR028098">
    <property type="entry name" value="Glyco_trans_4-like_N"/>
</dbReference>
<organism evidence="4">
    <name type="scientific">Caldilinea aerophila</name>
    <dbReference type="NCBI Taxonomy" id="133453"/>
    <lineage>
        <taxon>Bacteria</taxon>
        <taxon>Bacillati</taxon>
        <taxon>Chloroflexota</taxon>
        <taxon>Caldilineae</taxon>
        <taxon>Caldilineales</taxon>
        <taxon>Caldilineaceae</taxon>
        <taxon>Caldilinea</taxon>
    </lineage>
</organism>
<dbReference type="GO" id="GO:0016757">
    <property type="term" value="F:glycosyltransferase activity"/>
    <property type="evidence" value="ECO:0007669"/>
    <property type="project" value="InterPro"/>
</dbReference>
<dbReference type="AlphaFoldDB" id="A0A7C1JZ29"/>
<accession>A0A7C1JZ29</accession>
<comment type="caution">
    <text evidence="4">The sequence shown here is derived from an EMBL/GenBank/DDBJ whole genome shotgun (WGS) entry which is preliminary data.</text>
</comment>
<dbReference type="Pfam" id="PF13439">
    <property type="entry name" value="Glyco_transf_4"/>
    <property type="match status" value="1"/>
</dbReference>
<protein>
    <submittedName>
        <fullName evidence="4">Glycosyltransferase family 1 protein</fullName>
    </submittedName>
</protein>
<feature type="domain" description="Glycosyl transferase family 1" evidence="2">
    <location>
        <begin position="204"/>
        <end position="348"/>
    </location>
</feature>
<evidence type="ECO:0000313" key="4">
    <source>
        <dbReference type="EMBL" id="HDX32650.1"/>
    </source>
</evidence>
<dbReference type="PANTHER" id="PTHR46401">
    <property type="entry name" value="GLYCOSYLTRANSFERASE WBBK-RELATED"/>
    <property type="match status" value="1"/>
</dbReference>
<dbReference type="Pfam" id="PF00534">
    <property type="entry name" value="Glycos_transf_1"/>
    <property type="match status" value="1"/>
</dbReference>
<dbReference type="SUPFAM" id="SSF53756">
    <property type="entry name" value="UDP-Glycosyltransferase/glycogen phosphorylase"/>
    <property type="match status" value="1"/>
</dbReference>
<keyword evidence="1 4" id="KW-0808">Transferase</keyword>
<dbReference type="GO" id="GO:0009103">
    <property type="term" value="P:lipopolysaccharide biosynthetic process"/>
    <property type="evidence" value="ECO:0007669"/>
    <property type="project" value="TreeGrafter"/>
</dbReference>
<dbReference type="EMBL" id="DSMG01000148">
    <property type="protein sequence ID" value="HDX32650.1"/>
    <property type="molecule type" value="Genomic_DNA"/>
</dbReference>
<name>A0A7C1JZ29_9CHLR</name>
<dbReference type="PANTHER" id="PTHR46401:SF2">
    <property type="entry name" value="GLYCOSYLTRANSFERASE WBBK-RELATED"/>
    <property type="match status" value="1"/>
</dbReference>
<evidence type="ECO:0000259" key="2">
    <source>
        <dbReference type="Pfam" id="PF00534"/>
    </source>
</evidence>